<dbReference type="AlphaFoldDB" id="A0A8J2JBD9"/>
<sequence length="126" mass="14309">MGKDHQDTLETQVVIGITLRLRKKYSEALGYFEDVFEQRKKALGPEHPLTLSSEREIGVNFSLQQKQAEKGLTILQKVYEKQKTLLGSENPDTVRTQLVLVDALTKNGKYAEAEKLFKDGLLSKMK</sequence>
<feature type="non-terminal residue" evidence="1">
    <location>
        <position position="126"/>
    </location>
</feature>
<proteinExistence type="predicted"/>
<dbReference type="InterPro" id="IPR053137">
    <property type="entry name" value="NLR-like"/>
</dbReference>
<comment type="caution">
    <text evidence="1">The sequence shown here is derived from an EMBL/GenBank/DDBJ whole genome shotgun (WGS) entry which is preliminary data.</text>
</comment>
<dbReference type="PANTHER" id="PTHR46082:SF6">
    <property type="entry name" value="AAA+ ATPASE DOMAIN-CONTAINING PROTEIN-RELATED"/>
    <property type="match status" value="1"/>
</dbReference>
<dbReference type="PANTHER" id="PTHR46082">
    <property type="entry name" value="ATP/GTP-BINDING PROTEIN-RELATED"/>
    <property type="match status" value="1"/>
</dbReference>
<protein>
    <recommendedName>
        <fullName evidence="3">Kinesin light chain</fullName>
    </recommendedName>
</protein>
<gene>
    <name evidence="1" type="ORF">AFUS01_LOCUS601</name>
</gene>
<evidence type="ECO:0008006" key="3">
    <source>
        <dbReference type="Google" id="ProtNLM"/>
    </source>
</evidence>
<name>A0A8J2JBD9_9HEXA</name>
<dbReference type="Pfam" id="PF13424">
    <property type="entry name" value="TPR_12"/>
    <property type="match status" value="1"/>
</dbReference>
<evidence type="ECO:0000313" key="1">
    <source>
        <dbReference type="EMBL" id="CAG7646814.1"/>
    </source>
</evidence>
<keyword evidence="2" id="KW-1185">Reference proteome</keyword>
<dbReference type="OrthoDB" id="20872at2759"/>
<evidence type="ECO:0000313" key="2">
    <source>
        <dbReference type="Proteomes" id="UP000708208"/>
    </source>
</evidence>
<dbReference type="EMBL" id="CAJVCH010002997">
    <property type="protein sequence ID" value="CAG7646814.1"/>
    <property type="molecule type" value="Genomic_DNA"/>
</dbReference>
<accession>A0A8J2JBD9</accession>
<organism evidence="1 2">
    <name type="scientific">Allacma fusca</name>
    <dbReference type="NCBI Taxonomy" id="39272"/>
    <lineage>
        <taxon>Eukaryota</taxon>
        <taxon>Metazoa</taxon>
        <taxon>Ecdysozoa</taxon>
        <taxon>Arthropoda</taxon>
        <taxon>Hexapoda</taxon>
        <taxon>Collembola</taxon>
        <taxon>Symphypleona</taxon>
        <taxon>Sminthuridae</taxon>
        <taxon>Allacma</taxon>
    </lineage>
</organism>
<reference evidence="1" key="1">
    <citation type="submission" date="2021-06" db="EMBL/GenBank/DDBJ databases">
        <authorList>
            <person name="Hodson N. C."/>
            <person name="Mongue J. A."/>
            <person name="Jaron S. K."/>
        </authorList>
    </citation>
    <scope>NUCLEOTIDE SEQUENCE</scope>
</reference>
<dbReference type="Proteomes" id="UP000708208">
    <property type="component" value="Unassembled WGS sequence"/>
</dbReference>